<dbReference type="Proteomes" id="UP001303889">
    <property type="component" value="Unassembled WGS sequence"/>
</dbReference>
<dbReference type="PANTHER" id="PTHR35042:SF3">
    <property type="entry name" value="ANTHRONE OXYGENASE-RELATED"/>
    <property type="match status" value="1"/>
</dbReference>
<dbReference type="GO" id="GO:0004497">
    <property type="term" value="F:monooxygenase activity"/>
    <property type="evidence" value="ECO:0007669"/>
    <property type="project" value="UniProtKB-KW"/>
</dbReference>
<proteinExistence type="inferred from homology"/>
<evidence type="ECO:0000256" key="5">
    <source>
        <dbReference type="ARBA" id="ARBA00023033"/>
    </source>
</evidence>
<name>A0AAN6MD70_9PEZI</name>
<evidence type="ECO:0000256" key="4">
    <source>
        <dbReference type="ARBA" id="ARBA00023002"/>
    </source>
</evidence>
<dbReference type="PANTHER" id="PTHR35042">
    <property type="entry name" value="ANTHRONE OXYGENASE ENCC"/>
    <property type="match status" value="1"/>
</dbReference>
<dbReference type="Pfam" id="PF08592">
    <property type="entry name" value="Anthrone_oxy"/>
    <property type="match status" value="1"/>
</dbReference>
<keyword evidence="4" id="KW-0560">Oxidoreductase</keyword>
<sequence length="160" mass="17235">MSTTSLQAAAVVSGSFLTGAMMSLSLISVPVFLDTTPQVPQLFRQWARTYHYGHLVLPTLSVCTFGLYGLAALRKRAAQRPWLPSLLAGVVTVLMVPFTWIFMVPTNNQLFLLEAASALDPDVMGMAAGTALVVYWSRLHLARSLFPLAGAVLGAAKVLE</sequence>
<keyword evidence="6 8" id="KW-0472">Membrane</keyword>
<dbReference type="EMBL" id="MU855891">
    <property type="protein sequence ID" value="KAK3898726.1"/>
    <property type="molecule type" value="Genomic_DNA"/>
</dbReference>
<keyword evidence="3 8" id="KW-1133">Transmembrane helix</keyword>
<feature type="transmembrane region" description="Helical" evidence="8">
    <location>
        <begin position="82"/>
        <end position="103"/>
    </location>
</feature>
<gene>
    <name evidence="9" type="ORF">C8A05DRAFT_47035</name>
</gene>
<reference evidence="9" key="1">
    <citation type="journal article" date="2023" name="Mol. Phylogenet. Evol.">
        <title>Genome-scale phylogeny and comparative genomics of the fungal order Sordariales.</title>
        <authorList>
            <person name="Hensen N."/>
            <person name="Bonometti L."/>
            <person name="Westerberg I."/>
            <person name="Brannstrom I.O."/>
            <person name="Guillou S."/>
            <person name="Cros-Aarteil S."/>
            <person name="Calhoun S."/>
            <person name="Haridas S."/>
            <person name="Kuo A."/>
            <person name="Mondo S."/>
            <person name="Pangilinan J."/>
            <person name="Riley R."/>
            <person name="LaButti K."/>
            <person name="Andreopoulos B."/>
            <person name="Lipzen A."/>
            <person name="Chen C."/>
            <person name="Yan M."/>
            <person name="Daum C."/>
            <person name="Ng V."/>
            <person name="Clum A."/>
            <person name="Steindorff A."/>
            <person name="Ohm R.A."/>
            <person name="Martin F."/>
            <person name="Silar P."/>
            <person name="Natvig D.O."/>
            <person name="Lalanne C."/>
            <person name="Gautier V."/>
            <person name="Ament-Velasquez S.L."/>
            <person name="Kruys A."/>
            <person name="Hutchinson M.I."/>
            <person name="Powell A.J."/>
            <person name="Barry K."/>
            <person name="Miller A.N."/>
            <person name="Grigoriev I.V."/>
            <person name="Debuchy R."/>
            <person name="Gladieux P."/>
            <person name="Hiltunen Thoren M."/>
            <person name="Johannesson H."/>
        </authorList>
    </citation>
    <scope>NUCLEOTIDE SEQUENCE</scope>
    <source>
        <strain evidence="9">CBS 103.79</strain>
    </source>
</reference>
<evidence type="ECO:0000256" key="2">
    <source>
        <dbReference type="ARBA" id="ARBA00022692"/>
    </source>
</evidence>
<dbReference type="AlphaFoldDB" id="A0AAN6MD70"/>
<keyword evidence="10" id="KW-1185">Reference proteome</keyword>
<evidence type="ECO:0000313" key="10">
    <source>
        <dbReference type="Proteomes" id="UP001303889"/>
    </source>
</evidence>
<accession>A0AAN6MD70</accession>
<comment type="caution">
    <text evidence="9">The sequence shown here is derived from an EMBL/GenBank/DDBJ whole genome shotgun (WGS) entry which is preliminary data.</text>
</comment>
<dbReference type="GO" id="GO:0016020">
    <property type="term" value="C:membrane"/>
    <property type="evidence" value="ECO:0007669"/>
    <property type="project" value="UniProtKB-SubCell"/>
</dbReference>
<evidence type="ECO:0000313" key="9">
    <source>
        <dbReference type="EMBL" id="KAK3898726.1"/>
    </source>
</evidence>
<protein>
    <submittedName>
        <fullName evidence="9">Uncharacterized protein</fullName>
    </submittedName>
</protein>
<organism evidence="9 10">
    <name type="scientific">Staphylotrichum tortipilum</name>
    <dbReference type="NCBI Taxonomy" id="2831512"/>
    <lineage>
        <taxon>Eukaryota</taxon>
        <taxon>Fungi</taxon>
        <taxon>Dikarya</taxon>
        <taxon>Ascomycota</taxon>
        <taxon>Pezizomycotina</taxon>
        <taxon>Sordariomycetes</taxon>
        <taxon>Sordariomycetidae</taxon>
        <taxon>Sordariales</taxon>
        <taxon>Chaetomiaceae</taxon>
        <taxon>Staphylotrichum</taxon>
    </lineage>
</organism>
<dbReference type="InterPro" id="IPR013901">
    <property type="entry name" value="Anthrone_oxy"/>
</dbReference>
<reference evidence="9" key="2">
    <citation type="submission" date="2023-05" db="EMBL/GenBank/DDBJ databases">
        <authorList>
            <consortium name="Lawrence Berkeley National Laboratory"/>
            <person name="Steindorff A."/>
            <person name="Hensen N."/>
            <person name="Bonometti L."/>
            <person name="Westerberg I."/>
            <person name="Brannstrom I.O."/>
            <person name="Guillou S."/>
            <person name="Cros-Aarteil S."/>
            <person name="Calhoun S."/>
            <person name="Haridas S."/>
            <person name="Kuo A."/>
            <person name="Mondo S."/>
            <person name="Pangilinan J."/>
            <person name="Riley R."/>
            <person name="Labutti K."/>
            <person name="Andreopoulos B."/>
            <person name="Lipzen A."/>
            <person name="Chen C."/>
            <person name="Yanf M."/>
            <person name="Daum C."/>
            <person name="Ng V."/>
            <person name="Clum A."/>
            <person name="Ohm R."/>
            <person name="Martin F."/>
            <person name="Silar P."/>
            <person name="Natvig D."/>
            <person name="Lalanne C."/>
            <person name="Gautier V."/>
            <person name="Ament-Velasquez S.L."/>
            <person name="Kruys A."/>
            <person name="Hutchinson M.I."/>
            <person name="Powell A.J."/>
            <person name="Barry K."/>
            <person name="Miller A.N."/>
            <person name="Grigoriev I.V."/>
            <person name="Debuchy R."/>
            <person name="Gladieux P."/>
            <person name="Thoren M.H."/>
            <person name="Johannesson H."/>
        </authorList>
    </citation>
    <scope>NUCLEOTIDE SEQUENCE</scope>
    <source>
        <strain evidence="9">CBS 103.79</strain>
    </source>
</reference>
<evidence type="ECO:0000256" key="3">
    <source>
        <dbReference type="ARBA" id="ARBA00022989"/>
    </source>
</evidence>
<feature type="transmembrane region" description="Helical" evidence="8">
    <location>
        <begin position="52"/>
        <end position="70"/>
    </location>
</feature>
<evidence type="ECO:0000256" key="1">
    <source>
        <dbReference type="ARBA" id="ARBA00004141"/>
    </source>
</evidence>
<evidence type="ECO:0000256" key="7">
    <source>
        <dbReference type="ARBA" id="ARBA00034313"/>
    </source>
</evidence>
<keyword evidence="5" id="KW-0503">Monooxygenase</keyword>
<keyword evidence="2 8" id="KW-0812">Transmembrane</keyword>
<comment type="similarity">
    <text evidence="7">Belongs to the anthrone oxygenase family.</text>
</comment>
<evidence type="ECO:0000256" key="8">
    <source>
        <dbReference type="SAM" id="Phobius"/>
    </source>
</evidence>
<comment type="subcellular location">
    <subcellularLocation>
        <location evidence="1">Membrane</location>
        <topology evidence="1">Multi-pass membrane protein</topology>
    </subcellularLocation>
</comment>
<evidence type="ECO:0000256" key="6">
    <source>
        <dbReference type="ARBA" id="ARBA00023136"/>
    </source>
</evidence>